<keyword evidence="2" id="KW-1277">Toxin-antitoxin system</keyword>
<dbReference type="InterPro" id="IPR022789">
    <property type="entry name" value="ParD"/>
</dbReference>
<dbReference type="EMBL" id="CP102480">
    <property type="protein sequence ID" value="UUX48802.1"/>
    <property type="molecule type" value="Genomic_DNA"/>
</dbReference>
<dbReference type="SUPFAM" id="SSF47598">
    <property type="entry name" value="Ribbon-helix-helix"/>
    <property type="match status" value="1"/>
</dbReference>
<dbReference type="KEGG" id="naci:NUH88_15485"/>
<proteinExistence type="inferred from homology"/>
<keyword evidence="4" id="KW-1185">Reference proteome</keyword>
<evidence type="ECO:0000313" key="4">
    <source>
        <dbReference type="Proteomes" id="UP001060336"/>
    </source>
</evidence>
<dbReference type="PANTHER" id="PTHR36582">
    <property type="entry name" value="ANTITOXIN PARD"/>
    <property type="match status" value="1"/>
</dbReference>
<gene>
    <name evidence="3" type="ORF">NUH88_15485</name>
</gene>
<dbReference type="Pfam" id="PF03693">
    <property type="entry name" value="ParD_antitoxin"/>
    <property type="match status" value="1"/>
</dbReference>
<evidence type="ECO:0000256" key="1">
    <source>
        <dbReference type="ARBA" id="ARBA00008580"/>
    </source>
</evidence>
<dbReference type="NCBIfam" id="TIGR02606">
    <property type="entry name" value="antidote_CC2985"/>
    <property type="match status" value="1"/>
</dbReference>
<dbReference type="AlphaFoldDB" id="A0A9J7APF4"/>
<reference evidence="3" key="1">
    <citation type="submission" date="2022-08" db="EMBL/GenBank/DDBJ databases">
        <title>Nisaea acidiphila sp. nov., isolated from a marine algal debris and emended description of the genus Nisaea Urios et al. 2008.</title>
        <authorList>
            <person name="Kwon K."/>
        </authorList>
    </citation>
    <scope>NUCLEOTIDE SEQUENCE</scope>
    <source>
        <strain evidence="3">MEBiC11861</strain>
    </source>
</reference>
<evidence type="ECO:0000313" key="3">
    <source>
        <dbReference type="EMBL" id="UUX48802.1"/>
    </source>
</evidence>
<dbReference type="Proteomes" id="UP001060336">
    <property type="component" value="Chromosome"/>
</dbReference>
<protein>
    <submittedName>
        <fullName evidence="3">Type II toxin-antitoxin system ParD family antitoxin</fullName>
    </submittedName>
</protein>
<organism evidence="3 4">
    <name type="scientific">Nisaea acidiphila</name>
    <dbReference type="NCBI Taxonomy" id="1862145"/>
    <lineage>
        <taxon>Bacteria</taxon>
        <taxon>Pseudomonadati</taxon>
        <taxon>Pseudomonadota</taxon>
        <taxon>Alphaproteobacteria</taxon>
        <taxon>Rhodospirillales</taxon>
        <taxon>Thalassobaculaceae</taxon>
        <taxon>Nisaea</taxon>
    </lineage>
</organism>
<comment type="similarity">
    <text evidence="1">Belongs to the ParD antitoxin family.</text>
</comment>
<dbReference type="RefSeq" id="WP_257767304.1">
    <property type="nucleotide sequence ID" value="NZ_CP102480.1"/>
</dbReference>
<accession>A0A9J7APF4</accession>
<evidence type="ECO:0000256" key="2">
    <source>
        <dbReference type="ARBA" id="ARBA00022649"/>
    </source>
</evidence>
<sequence>MIKKSITVTEAQEAWIQSQLATGQYASDSEVVREALREKQARAAEIERIRAALIAGEESGESPRGMAEIRASVQADLKRDGRL</sequence>
<name>A0A9J7APF4_9PROT</name>
<dbReference type="InterPro" id="IPR038296">
    <property type="entry name" value="ParD_sf"/>
</dbReference>
<dbReference type="GO" id="GO:0006355">
    <property type="term" value="P:regulation of DNA-templated transcription"/>
    <property type="evidence" value="ECO:0007669"/>
    <property type="project" value="InterPro"/>
</dbReference>
<dbReference type="Gene3D" id="6.10.10.120">
    <property type="entry name" value="Antitoxin ParD1-like"/>
    <property type="match status" value="1"/>
</dbReference>
<dbReference type="PANTHER" id="PTHR36582:SF2">
    <property type="entry name" value="ANTITOXIN PARD"/>
    <property type="match status" value="1"/>
</dbReference>
<dbReference type="InterPro" id="IPR010985">
    <property type="entry name" value="Ribbon_hlx_hlx"/>
</dbReference>